<organism evidence="1">
    <name type="scientific">Fagus sylvatica</name>
    <name type="common">Beechnut</name>
    <dbReference type="NCBI Taxonomy" id="28930"/>
    <lineage>
        <taxon>Eukaryota</taxon>
        <taxon>Viridiplantae</taxon>
        <taxon>Streptophyta</taxon>
        <taxon>Embryophyta</taxon>
        <taxon>Tracheophyta</taxon>
        <taxon>Spermatophyta</taxon>
        <taxon>Magnoliopsida</taxon>
        <taxon>eudicotyledons</taxon>
        <taxon>Gunneridae</taxon>
        <taxon>Pentapetalae</taxon>
        <taxon>rosids</taxon>
        <taxon>fabids</taxon>
        <taxon>Fagales</taxon>
        <taxon>Fagaceae</taxon>
        <taxon>Fagus</taxon>
    </lineage>
</organism>
<sequence>MAMVSIITNPLKAAFLIRIARPGCEPSVPMKPPGMVMPAVKVTVAMSVSTTRGLVWYAVIDSVLSLSPLSLLGCEGHLPLVGRGDTLCLIFLSMAVEVLSLYSFG</sequence>
<gene>
    <name evidence="1" type="ORF">FSB_LOCUS25619</name>
</gene>
<protein>
    <submittedName>
        <fullName evidence="1">Uncharacterized protein</fullName>
    </submittedName>
</protein>
<proteinExistence type="predicted"/>
<dbReference type="EMBL" id="OIVN01001793">
    <property type="protein sequence ID" value="SPC97737.1"/>
    <property type="molecule type" value="Genomic_DNA"/>
</dbReference>
<evidence type="ECO:0000313" key="1">
    <source>
        <dbReference type="EMBL" id="SPC97737.1"/>
    </source>
</evidence>
<name>A0A2N9G501_FAGSY</name>
<reference evidence="1" key="1">
    <citation type="submission" date="2018-02" db="EMBL/GenBank/DDBJ databases">
        <authorList>
            <person name="Cohen D.B."/>
            <person name="Kent A.D."/>
        </authorList>
    </citation>
    <scope>NUCLEOTIDE SEQUENCE</scope>
</reference>
<dbReference type="AlphaFoldDB" id="A0A2N9G501"/>
<accession>A0A2N9G501</accession>